<feature type="compositionally biased region" description="Basic residues" evidence="5">
    <location>
        <begin position="299"/>
        <end position="312"/>
    </location>
</feature>
<comment type="similarity">
    <text evidence="2">Belongs to the prokaryotic/mitochondrial release factor family.</text>
</comment>
<keyword evidence="8" id="KW-1185">Reference proteome</keyword>
<dbReference type="InterPro" id="IPR000352">
    <property type="entry name" value="Pep_chain_release_fac_I"/>
</dbReference>
<evidence type="ECO:0000256" key="4">
    <source>
        <dbReference type="ARBA" id="ARBA00023128"/>
    </source>
</evidence>
<name>A0ABY8F0K4_MALFU</name>
<evidence type="ECO:0000256" key="3">
    <source>
        <dbReference type="ARBA" id="ARBA00022946"/>
    </source>
</evidence>
<keyword evidence="3" id="KW-0809">Transit peptide</keyword>
<proteinExistence type="inferred from homology"/>
<reference evidence="7 8" key="1">
    <citation type="journal article" date="2020" name="Elife">
        <title>Loss of centromere function drives karyotype evolution in closely related Malassezia species.</title>
        <authorList>
            <person name="Sankaranarayanan S.R."/>
            <person name="Ianiri G."/>
            <person name="Coelho M.A."/>
            <person name="Reza M.H."/>
            <person name="Thimmappa B.C."/>
            <person name="Ganguly P."/>
            <person name="Vadnala R.N."/>
            <person name="Sun S."/>
            <person name="Siddharthan R."/>
            <person name="Tellgren-Roth C."/>
            <person name="Dawson T.L."/>
            <person name="Heitman J."/>
            <person name="Sanyal K."/>
        </authorList>
    </citation>
    <scope>NUCLEOTIDE SEQUENCE [LARGE SCALE GENOMIC DNA]</scope>
    <source>
        <strain evidence="7">CBS14141</strain>
    </source>
</reference>
<protein>
    <recommendedName>
        <fullName evidence="6">Prokaryotic-type class I peptide chain release factors domain-containing protein</fullName>
    </recommendedName>
</protein>
<dbReference type="InterPro" id="IPR045853">
    <property type="entry name" value="Pep_chain_release_fac_I_sf"/>
</dbReference>
<evidence type="ECO:0000256" key="5">
    <source>
        <dbReference type="SAM" id="MobiDB-lite"/>
    </source>
</evidence>
<dbReference type="SUPFAM" id="SSF75620">
    <property type="entry name" value="Release factor"/>
    <property type="match status" value="1"/>
</dbReference>
<evidence type="ECO:0000256" key="2">
    <source>
        <dbReference type="ARBA" id="ARBA00010835"/>
    </source>
</evidence>
<keyword evidence="4" id="KW-0496">Mitochondrion</keyword>
<gene>
    <name evidence="7" type="ORF">GLX27_004354</name>
</gene>
<feature type="region of interest" description="Disordered" evidence="5">
    <location>
        <begin position="150"/>
        <end position="179"/>
    </location>
</feature>
<dbReference type="Pfam" id="PF00472">
    <property type="entry name" value="RF-1"/>
    <property type="match status" value="1"/>
</dbReference>
<evidence type="ECO:0000259" key="6">
    <source>
        <dbReference type="Pfam" id="PF00472"/>
    </source>
</evidence>
<sequence>MTATLAHPPQDVGPVPFPPALVALGPVCAVAEAYASSHPLTALQLINPPLSMQRAVEAHPELFGDAPLPEFDFEAHFPVRVVWLRDELARQADAGIPWYEVHRIEHAREEEADASLDRYEWASLDDGAHEMVQWLEDEAGVYVAESLTAGRRGHTDARADEEAADGAERGDGAASGARVAPGTVPEWFARGAYAFAPDNSKKMPVVLDERDLEERFIRGSGPGGQAINKLATNVELVHKPTGVRITSQPTRSREQNRVAARRILSQRLEWLIKKDWAPTPRGASRALAPSVLSSQWDKARRRKANKKKKQRRRAADAEP</sequence>
<feature type="compositionally biased region" description="Basic and acidic residues" evidence="5">
    <location>
        <begin position="153"/>
        <end position="171"/>
    </location>
</feature>
<dbReference type="PANTHER" id="PTHR46203">
    <property type="entry name" value="PROBABLE PEPTIDE CHAIN RELEASE FACTOR C12ORF65"/>
    <property type="match status" value="1"/>
</dbReference>
<evidence type="ECO:0000313" key="8">
    <source>
        <dbReference type="Proteomes" id="UP000818624"/>
    </source>
</evidence>
<dbReference type="Gene3D" id="3.30.160.20">
    <property type="match status" value="1"/>
</dbReference>
<dbReference type="EMBL" id="CP046239">
    <property type="protein sequence ID" value="WFD49670.1"/>
    <property type="molecule type" value="Genomic_DNA"/>
</dbReference>
<organism evidence="7 8">
    <name type="scientific">Malassezia furfur</name>
    <name type="common">Pityriasis versicolor infection agent</name>
    <name type="synonym">Pityrosporum furfur</name>
    <dbReference type="NCBI Taxonomy" id="55194"/>
    <lineage>
        <taxon>Eukaryota</taxon>
        <taxon>Fungi</taxon>
        <taxon>Dikarya</taxon>
        <taxon>Basidiomycota</taxon>
        <taxon>Ustilaginomycotina</taxon>
        <taxon>Malasseziomycetes</taxon>
        <taxon>Malasseziales</taxon>
        <taxon>Malasseziaceae</taxon>
        <taxon>Malassezia</taxon>
    </lineage>
</organism>
<feature type="region of interest" description="Disordered" evidence="5">
    <location>
        <begin position="279"/>
        <end position="319"/>
    </location>
</feature>
<dbReference type="Proteomes" id="UP000818624">
    <property type="component" value="Chromosome 6"/>
</dbReference>
<dbReference type="PANTHER" id="PTHR46203:SF1">
    <property type="entry name" value="MITOCHONDRIAL TRANSLATION RELEASE FACTOR IN RESCUE"/>
    <property type="match status" value="1"/>
</dbReference>
<accession>A0ABY8F0K4</accession>
<evidence type="ECO:0000256" key="1">
    <source>
        <dbReference type="ARBA" id="ARBA00004173"/>
    </source>
</evidence>
<dbReference type="InterPro" id="IPR052405">
    <property type="entry name" value="Mito_Transl_Release_Factor"/>
</dbReference>
<evidence type="ECO:0000313" key="7">
    <source>
        <dbReference type="EMBL" id="WFD49670.1"/>
    </source>
</evidence>
<comment type="subcellular location">
    <subcellularLocation>
        <location evidence="1">Mitochondrion</location>
    </subcellularLocation>
</comment>
<feature type="domain" description="Prokaryotic-type class I peptide chain release factors" evidence="6">
    <location>
        <begin position="205"/>
        <end position="311"/>
    </location>
</feature>